<dbReference type="AlphaFoldDB" id="B6XXH8"/>
<evidence type="ECO:0000313" key="3">
    <source>
        <dbReference type="Proteomes" id="UP000003882"/>
    </source>
</evidence>
<feature type="compositionally biased region" description="Polar residues" evidence="1">
    <location>
        <begin position="24"/>
        <end position="48"/>
    </location>
</feature>
<sequence>MPLPFNRKKGKRIPSGVLEGMNRTARSSKSEFLQSNDRGAVHQGSTVE</sequence>
<proteinExistence type="predicted"/>
<evidence type="ECO:0000313" key="2">
    <source>
        <dbReference type="EMBL" id="EEB20658.1"/>
    </source>
</evidence>
<comment type="caution">
    <text evidence="2">The sequence shown here is derived from an EMBL/GenBank/DDBJ whole genome shotgun (WGS) entry which is preliminary data.</text>
</comment>
<organism evidence="2 3">
    <name type="scientific">Bifidobacterium catenulatum DSM 16992 = JCM 1194 = LMG 11043</name>
    <dbReference type="NCBI Taxonomy" id="566552"/>
    <lineage>
        <taxon>Bacteria</taxon>
        <taxon>Bacillati</taxon>
        <taxon>Actinomycetota</taxon>
        <taxon>Actinomycetes</taxon>
        <taxon>Bifidobacteriales</taxon>
        <taxon>Bifidobacteriaceae</taxon>
        <taxon>Bifidobacterium</taxon>
    </lineage>
</organism>
<reference evidence="2 3" key="2">
    <citation type="submission" date="2008-10" db="EMBL/GenBank/DDBJ databases">
        <authorList>
            <person name="Fulton L."/>
            <person name="Clifton S."/>
            <person name="Fulton B."/>
            <person name="Xu J."/>
            <person name="Minx P."/>
            <person name="Pepin K.H."/>
            <person name="Johnson M."/>
            <person name="Bhonagiri V."/>
            <person name="Nash W.E."/>
            <person name="Mardis E.R."/>
            <person name="Wilson R.K."/>
        </authorList>
    </citation>
    <scope>NUCLEOTIDE SEQUENCE [LARGE SCALE GENOMIC DNA]</scope>
    <source>
        <strain evidence="2 3">DSM 16992</strain>
    </source>
</reference>
<evidence type="ECO:0000256" key="1">
    <source>
        <dbReference type="SAM" id="MobiDB-lite"/>
    </source>
</evidence>
<protein>
    <submittedName>
        <fullName evidence="2">Uncharacterized protein</fullName>
    </submittedName>
</protein>
<feature type="region of interest" description="Disordered" evidence="1">
    <location>
        <begin position="1"/>
        <end position="48"/>
    </location>
</feature>
<feature type="compositionally biased region" description="Basic residues" evidence="1">
    <location>
        <begin position="1"/>
        <end position="12"/>
    </location>
</feature>
<gene>
    <name evidence="2" type="ORF">BIFCAT_01937</name>
</gene>
<accession>B6XXH8</accession>
<reference evidence="2 3" key="1">
    <citation type="submission" date="2008-10" db="EMBL/GenBank/DDBJ databases">
        <title>Draft genome sequence of Bifidobacterium catenulatum (DSM 16992).</title>
        <authorList>
            <person name="Sudarsanam P."/>
            <person name="Ley R."/>
            <person name="Guruge J."/>
            <person name="Turnbaugh P.J."/>
            <person name="Mahowald M."/>
            <person name="Liep D."/>
            <person name="Gordon J."/>
        </authorList>
    </citation>
    <scope>NUCLEOTIDE SEQUENCE [LARGE SCALE GENOMIC DNA]</scope>
    <source>
        <strain evidence="2 3">DSM 16992</strain>
    </source>
</reference>
<name>B6XXH8_9BIFI</name>
<dbReference type="Proteomes" id="UP000003882">
    <property type="component" value="Unassembled WGS sequence"/>
</dbReference>
<dbReference type="EMBL" id="ABXY01000027">
    <property type="protein sequence ID" value="EEB20658.1"/>
    <property type="molecule type" value="Genomic_DNA"/>
</dbReference>